<dbReference type="GO" id="GO:0005886">
    <property type="term" value="C:plasma membrane"/>
    <property type="evidence" value="ECO:0007669"/>
    <property type="project" value="TreeGrafter"/>
</dbReference>
<organism evidence="15 16">
    <name type="scientific">Flintibacter faecis</name>
    <dbReference type="NCBI Taxonomy" id="2763047"/>
    <lineage>
        <taxon>Bacteria</taxon>
        <taxon>Bacillati</taxon>
        <taxon>Bacillota</taxon>
        <taxon>Clostridia</taxon>
        <taxon>Eubacteriales</taxon>
        <taxon>Flintibacter</taxon>
    </lineage>
</organism>
<evidence type="ECO:0000256" key="8">
    <source>
        <dbReference type="ARBA" id="ARBA00022777"/>
    </source>
</evidence>
<reference evidence="15" key="1">
    <citation type="submission" date="2020-08" db="EMBL/GenBank/DDBJ databases">
        <title>Genome public.</title>
        <authorList>
            <person name="Liu C."/>
            <person name="Sun Q."/>
        </authorList>
    </citation>
    <scope>NUCLEOTIDE SEQUENCE</scope>
    <source>
        <strain evidence="15">BX5</strain>
    </source>
</reference>
<evidence type="ECO:0000256" key="10">
    <source>
        <dbReference type="ARBA" id="ARBA00022989"/>
    </source>
</evidence>
<dbReference type="PANTHER" id="PTHR45569">
    <property type="entry name" value="SENSOR PROTEIN KDPD"/>
    <property type="match status" value="1"/>
</dbReference>
<dbReference type="EMBL" id="JACOPN010000002">
    <property type="protein sequence ID" value="MBC5716493.1"/>
    <property type="molecule type" value="Genomic_DNA"/>
</dbReference>
<dbReference type="Gene3D" id="1.10.287.130">
    <property type="match status" value="1"/>
</dbReference>
<evidence type="ECO:0000256" key="6">
    <source>
        <dbReference type="ARBA" id="ARBA00022692"/>
    </source>
</evidence>
<comment type="catalytic activity">
    <reaction evidence="1">
        <text>ATP + protein L-histidine = ADP + protein N-phospho-L-histidine.</text>
        <dbReference type="EC" id="2.7.13.3"/>
    </reaction>
</comment>
<keyword evidence="11" id="KW-0902">Two-component regulatory system</keyword>
<dbReference type="Pfam" id="PF02518">
    <property type="entry name" value="HATPase_c"/>
    <property type="match status" value="1"/>
</dbReference>
<dbReference type="InterPro" id="IPR003594">
    <property type="entry name" value="HATPase_dom"/>
</dbReference>
<dbReference type="PANTHER" id="PTHR45569:SF1">
    <property type="entry name" value="SENSOR PROTEIN KDPD"/>
    <property type="match status" value="1"/>
</dbReference>
<evidence type="ECO:0000256" key="4">
    <source>
        <dbReference type="ARBA" id="ARBA00022553"/>
    </source>
</evidence>
<feature type="domain" description="Histidine kinase" evidence="14">
    <location>
        <begin position="173"/>
        <end position="388"/>
    </location>
</feature>
<keyword evidence="7" id="KW-0547">Nucleotide-binding</keyword>
<dbReference type="InterPro" id="IPR005467">
    <property type="entry name" value="His_kinase_dom"/>
</dbReference>
<dbReference type="SMART" id="SM00388">
    <property type="entry name" value="HisKA"/>
    <property type="match status" value="1"/>
</dbReference>
<accession>A0A8J6M3I0</accession>
<keyword evidence="9" id="KW-0067">ATP-binding</keyword>
<dbReference type="GO" id="GO:0005524">
    <property type="term" value="F:ATP binding"/>
    <property type="evidence" value="ECO:0007669"/>
    <property type="project" value="UniProtKB-KW"/>
</dbReference>
<dbReference type="Gene3D" id="1.20.120.620">
    <property type="entry name" value="Backbone structure of the membrane domain of e. Coli histidine kinase receptor kdpd"/>
    <property type="match status" value="1"/>
</dbReference>
<evidence type="ECO:0000256" key="12">
    <source>
        <dbReference type="ARBA" id="ARBA00023136"/>
    </source>
</evidence>
<dbReference type="GO" id="GO:0000155">
    <property type="term" value="F:phosphorelay sensor kinase activity"/>
    <property type="evidence" value="ECO:0007669"/>
    <property type="project" value="InterPro"/>
</dbReference>
<feature type="transmembrane region" description="Helical" evidence="13">
    <location>
        <begin position="104"/>
        <end position="126"/>
    </location>
</feature>
<evidence type="ECO:0000259" key="14">
    <source>
        <dbReference type="PROSITE" id="PS50109"/>
    </source>
</evidence>
<dbReference type="SMART" id="SM00387">
    <property type="entry name" value="HATPase_c"/>
    <property type="match status" value="1"/>
</dbReference>
<evidence type="ECO:0000256" key="13">
    <source>
        <dbReference type="SAM" id="Phobius"/>
    </source>
</evidence>
<keyword evidence="8" id="KW-0418">Kinase</keyword>
<keyword evidence="10 13" id="KW-1133">Transmembrane helix</keyword>
<evidence type="ECO:0000256" key="5">
    <source>
        <dbReference type="ARBA" id="ARBA00022679"/>
    </source>
</evidence>
<dbReference type="Pfam" id="PF13493">
    <property type="entry name" value="DUF4118"/>
    <property type="match status" value="1"/>
</dbReference>
<comment type="caution">
    <text evidence="15">The sequence shown here is derived from an EMBL/GenBank/DDBJ whole genome shotgun (WGS) entry which is preliminary data.</text>
</comment>
<name>A0A8J6M3I0_9FIRM</name>
<dbReference type="InterPro" id="IPR038318">
    <property type="entry name" value="KdpD_sf"/>
</dbReference>
<keyword evidence="6 13" id="KW-0812">Transmembrane</keyword>
<evidence type="ECO:0000256" key="1">
    <source>
        <dbReference type="ARBA" id="ARBA00000085"/>
    </source>
</evidence>
<dbReference type="PROSITE" id="PS50109">
    <property type="entry name" value="HIS_KIN"/>
    <property type="match status" value="1"/>
</dbReference>
<evidence type="ECO:0000313" key="16">
    <source>
        <dbReference type="Proteomes" id="UP000602260"/>
    </source>
</evidence>
<keyword evidence="4" id="KW-0597">Phosphoprotein</keyword>
<evidence type="ECO:0000256" key="9">
    <source>
        <dbReference type="ARBA" id="ARBA00022840"/>
    </source>
</evidence>
<evidence type="ECO:0000256" key="2">
    <source>
        <dbReference type="ARBA" id="ARBA00004141"/>
    </source>
</evidence>
<evidence type="ECO:0000256" key="7">
    <source>
        <dbReference type="ARBA" id="ARBA00022741"/>
    </source>
</evidence>
<dbReference type="Pfam" id="PF00512">
    <property type="entry name" value="HisKA"/>
    <property type="match status" value="1"/>
</dbReference>
<dbReference type="RefSeq" id="WP_186877924.1">
    <property type="nucleotide sequence ID" value="NZ_JACOPN010000002.1"/>
</dbReference>
<sequence>MSVPSWVKQFYRMAQDQFLRIPEMPRSLIISALFLCGAYLTSGILINHTGGENNSALVFVLAVVMISLLTQGYAYGIISSIIGGFCINYFFMVPYAAFSLSYTGYPVAMISMIAISCVVCALTTRVKNQRAEAIRREKRTKSLYELNERLNAEKTAIQLESARETIRGNILRAVSHDLRTPLTSISGAASVLLSSPEVSPQNVAMLRDIKNDADSLIIMVENLLSITRIQDGNIPLKKHEEMLEEVAGDAILTTRRRFPECHVELDMSEDILFFPMEPMLVKQVMVNLLENAIRHSGDTQHITLHLFRQDDWAVVEVRDRGKGLSPEICQAVQAGKQLEKNLSGDKSRGMGIGLSVCQSIIKAHGGFFVAGNNPEGGAVFRFGLPMEETNHA</sequence>
<protein>
    <recommendedName>
        <fullName evidence="3">histidine kinase</fullName>
        <ecNumber evidence="3">2.7.13.3</ecNumber>
    </recommendedName>
</protein>
<dbReference type="SUPFAM" id="SSF55874">
    <property type="entry name" value="ATPase domain of HSP90 chaperone/DNA topoisomerase II/histidine kinase"/>
    <property type="match status" value="1"/>
</dbReference>
<feature type="transmembrane region" description="Helical" evidence="13">
    <location>
        <begin position="28"/>
        <end position="47"/>
    </location>
</feature>
<evidence type="ECO:0000256" key="3">
    <source>
        <dbReference type="ARBA" id="ARBA00012438"/>
    </source>
</evidence>
<evidence type="ECO:0000256" key="11">
    <source>
        <dbReference type="ARBA" id="ARBA00023012"/>
    </source>
</evidence>
<dbReference type="Proteomes" id="UP000602260">
    <property type="component" value="Unassembled WGS sequence"/>
</dbReference>
<dbReference type="AlphaFoldDB" id="A0A8J6M3I0"/>
<dbReference type="SUPFAM" id="SSF47384">
    <property type="entry name" value="Homodimeric domain of signal transducing histidine kinase"/>
    <property type="match status" value="1"/>
</dbReference>
<keyword evidence="16" id="KW-1185">Reference proteome</keyword>
<dbReference type="InterPro" id="IPR025201">
    <property type="entry name" value="KdpD_TM"/>
</dbReference>
<keyword evidence="5" id="KW-0808">Transferase</keyword>
<keyword evidence="12 13" id="KW-0472">Membrane</keyword>
<dbReference type="InterPro" id="IPR036890">
    <property type="entry name" value="HATPase_C_sf"/>
</dbReference>
<dbReference type="InterPro" id="IPR052023">
    <property type="entry name" value="Histidine_kinase_KdpD"/>
</dbReference>
<proteinExistence type="predicted"/>
<dbReference type="CDD" id="cd00082">
    <property type="entry name" value="HisKA"/>
    <property type="match status" value="1"/>
</dbReference>
<gene>
    <name evidence="15" type="ORF">H8S55_04005</name>
</gene>
<dbReference type="EC" id="2.7.13.3" evidence="3"/>
<dbReference type="Gene3D" id="3.30.565.10">
    <property type="entry name" value="Histidine kinase-like ATPase, C-terminal domain"/>
    <property type="match status" value="1"/>
</dbReference>
<feature type="transmembrane region" description="Helical" evidence="13">
    <location>
        <begin position="53"/>
        <end position="70"/>
    </location>
</feature>
<comment type="subcellular location">
    <subcellularLocation>
        <location evidence="2">Membrane</location>
        <topology evidence="2">Multi-pass membrane protein</topology>
    </subcellularLocation>
</comment>
<dbReference type="InterPro" id="IPR003661">
    <property type="entry name" value="HisK_dim/P_dom"/>
</dbReference>
<evidence type="ECO:0000313" key="15">
    <source>
        <dbReference type="EMBL" id="MBC5716493.1"/>
    </source>
</evidence>
<dbReference type="InterPro" id="IPR036097">
    <property type="entry name" value="HisK_dim/P_sf"/>
</dbReference>